<evidence type="ECO:0000313" key="1">
    <source>
        <dbReference type="EMBL" id="SHJ93574.1"/>
    </source>
</evidence>
<name>A0A1M6ND86_REIAG</name>
<dbReference type="Proteomes" id="UP000184474">
    <property type="component" value="Unassembled WGS sequence"/>
</dbReference>
<dbReference type="SUPFAM" id="SSF54427">
    <property type="entry name" value="NTF2-like"/>
    <property type="match status" value="1"/>
</dbReference>
<dbReference type="STRING" id="156994.SAMN04488028_102208"/>
<evidence type="ECO:0000313" key="2">
    <source>
        <dbReference type="Proteomes" id="UP000184474"/>
    </source>
</evidence>
<proteinExistence type="predicted"/>
<keyword evidence="2" id="KW-1185">Reference proteome</keyword>
<reference evidence="2" key="1">
    <citation type="submission" date="2016-11" db="EMBL/GenBank/DDBJ databases">
        <authorList>
            <person name="Varghese N."/>
            <person name="Submissions S."/>
        </authorList>
    </citation>
    <scope>NUCLEOTIDE SEQUENCE [LARGE SCALE GENOMIC DNA]</scope>
    <source>
        <strain evidence="2">DSM 26134</strain>
    </source>
</reference>
<dbReference type="InterPro" id="IPR032710">
    <property type="entry name" value="NTF2-like_dom_sf"/>
</dbReference>
<accession>A0A1M6ND86</accession>
<evidence type="ECO:0008006" key="3">
    <source>
        <dbReference type="Google" id="ProtNLM"/>
    </source>
</evidence>
<protein>
    <recommendedName>
        <fullName evidence="3">SnoaL-like domain-containing protein</fullName>
    </recommendedName>
</protein>
<gene>
    <name evidence="1" type="ORF">SAMN04488028_102208</name>
</gene>
<dbReference type="Gene3D" id="3.10.450.50">
    <property type="match status" value="1"/>
</dbReference>
<sequence length="141" mass="16205">MSAEEMKVRQVILNLFQAMYDGDSSAIRPLFDDSPLLYTIYQRNDSTFKVEGGLNQFLQSVGTPHQVKWIEKSWDYKISIDGGLAQVWCQYAFFAGERFSHCGVDAFQLVKSPQGWRIFTLADTRRKDGCLFPTGKFFEPE</sequence>
<dbReference type="EMBL" id="FRAA01000002">
    <property type="protein sequence ID" value="SHJ93574.1"/>
    <property type="molecule type" value="Genomic_DNA"/>
</dbReference>
<organism evidence="1 2">
    <name type="scientific">Reichenbachiella agariperforans</name>
    <dbReference type="NCBI Taxonomy" id="156994"/>
    <lineage>
        <taxon>Bacteria</taxon>
        <taxon>Pseudomonadati</taxon>
        <taxon>Bacteroidota</taxon>
        <taxon>Cytophagia</taxon>
        <taxon>Cytophagales</taxon>
        <taxon>Reichenbachiellaceae</taxon>
        <taxon>Reichenbachiella</taxon>
    </lineage>
</organism>
<dbReference type="AlphaFoldDB" id="A0A1M6ND86"/>